<reference evidence="1 2" key="1">
    <citation type="journal article" name="Sci. Rep.">
        <title>Genome-scale phylogenetic analyses confirm Olpidium as the closest living zoosporic fungus to the non-flagellated, terrestrial fungi.</title>
        <authorList>
            <person name="Chang Y."/>
            <person name="Rochon D."/>
            <person name="Sekimoto S."/>
            <person name="Wang Y."/>
            <person name="Chovatia M."/>
            <person name="Sandor L."/>
            <person name="Salamov A."/>
            <person name="Grigoriev I.V."/>
            <person name="Stajich J.E."/>
            <person name="Spatafora J.W."/>
        </authorList>
    </citation>
    <scope>NUCLEOTIDE SEQUENCE [LARGE SCALE GENOMIC DNA]</scope>
    <source>
        <strain evidence="1">S191</strain>
    </source>
</reference>
<feature type="non-terminal residue" evidence="1">
    <location>
        <position position="101"/>
    </location>
</feature>
<organism evidence="1 2">
    <name type="scientific">Olpidium bornovanus</name>
    <dbReference type="NCBI Taxonomy" id="278681"/>
    <lineage>
        <taxon>Eukaryota</taxon>
        <taxon>Fungi</taxon>
        <taxon>Fungi incertae sedis</taxon>
        <taxon>Olpidiomycota</taxon>
        <taxon>Olpidiomycotina</taxon>
        <taxon>Olpidiomycetes</taxon>
        <taxon>Olpidiales</taxon>
        <taxon>Olpidiaceae</taxon>
        <taxon>Olpidium</taxon>
    </lineage>
</organism>
<accession>A0A8H8A287</accession>
<dbReference type="EMBL" id="JAEFCI010000340">
    <property type="protein sequence ID" value="KAG5463620.1"/>
    <property type="molecule type" value="Genomic_DNA"/>
</dbReference>
<name>A0A8H8A287_9FUNG</name>
<evidence type="ECO:0000313" key="2">
    <source>
        <dbReference type="Proteomes" id="UP000673691"/>
    </source>
</evidence>
<gene>
    <name evidence="1" type="ORF">BJ554DRAFT_6014</name>
</gene>
<sequence length="101" mass="10589">MQAAAPAGERAADVTVIVASRTGPAGRGGPPASTRAIVSWDSGTDVVGPKLDVTEQLSVGNMSEPPPVERGKAIDFLYLDWFDAAARFDVAFAAAMRRTRT</sequence>
<dbReference type="AlphaFoldDB" id="A0A8H8A287"/>
<protein>
    <submittedName>
        <fullName evidence="1">Uncharacterized protein</fullName>
    </submittedName>
</protein>
<evidence type="ECO:0000313" key="1">
    <source>
        <dbReference type="EMBL" id="KAG5463620.1"/>
    </source>
</evidence>
<keyword evidence="2" id="KW-1185">Reference proteome</keyword>
<dbReference type="Proteomes" id="UP000673691">
    <property type="component" value="Unassembled WGS sequence"/>
</dbReference>
<proteinExistence type="predicted"/>
<comment type="caution">
    <text evidence="1">The sequence shown here is derived from an EMBL/GenBank/DDBJ whole genome shotgun (WGS) entry which is preliminary data.</text>
</comment>